<evidence type="ECO:0000256" key="10">
    <source>
        <dbReference type="ARBA" id="ARBA00023299"/>
    </source>
</evidence>
<evidence type="ECO:0000256" key="9">
    <source>
        <dbReference type="ARBA" id="ARBA00022842"/>
    </source>
</evidence>
<dbReference type="GO" id="GO:0036424">
    <property type="term" value="F:L-phosphoserine phosphatase activity"/>
    <property type="evidence" value="ECO:0007669"/>
    <property type="project" value="InterPro"/>
</dbReference>
<dbReference type="Pfam" id="PF12710">
    <property type="entry name" value="HAD"/>
    <property type="match status" value="1"/>
</dbReference>
<comment type="cofactor">
    <cofactor evidence="1">
        <name>Mg(2+)</name>
        <dbReference type="ChEBI" id="CHEBI:18420"/>
    </cofactor>
</comment>
<keyword evidence="10" id="KW-0718">Serine biosynthesis</keyword>
<dbReference type="SFLD" id="SFLDG01136">
    <property type="entry name" value="C1.6:_Phosphoserine_Phosphatas"/>
    <property type="match status" value="1"/>
</dbReference>
<evidence type="ECO:0000313" key="15">
    <source>
        <dbReference type="EMBL" id="SBP89670.1"/>
    </source>
</evidence>
<evidence type="ECO:0000256" key="3">
    <source>
        <dbReference type="ARBA" id="ARBA00009184"/>
    </source>
</evidence>
<dbReference type="AlphaFoldDB" id="A0A238D913"/>
<evidence type="ECO:0000256" key="11">
    <source>
        <dbReference type="ARBA" id="ARBA00031693"/>
    </source>
</evidence>
<comment type="similarity">
    <text evidence="3">Belongs to the HAD-like hydrolase superfamily. SerB family.</text>
</comment>
<keyword evidence="6" id="KW-0028">Amino-acid biosynthesis</keyword>
<dbReference type="GO" id="GO:0006564">
    <property type="term" value="P:L-serine biosynthetic process"/>
    <property type="evidence" value="ECO:0007669"/>
    <property type="project" value="UniProtKB-KW"/>
</dbReference>
<evidence type="ECO:0000313" key="16">
    <source>
        <dbReference type="Proteomes" id="UP000214566"/>
    </source>
</evidence>
<dbReference type="Gene3D" id="3.40.50.1000">
    <property type="entry name" value="HAD superfamily/HAD-like"/>
    <property type="match status" value="1"/>
</dbReference>
<evidence type="ECO:0000256" key="4">
    <source>
        <dbReference type="ARBA" id="ARBA00012640"/>
    </source>
</evidence>
<keyword evidence="9" id="KW-0460">Magnesium</keyword>
<accession>A0A238D913</accession>
<dbReference type="SFLD" id="SFLDG01137">
    <property type="entry name" value="C1.6.1:_Phosphoserine_Phosphat"/>
    <property type="match status" value="1"/>
</dbReference>
<dbReference type="UniPathway" id="UPA00135">
    <property type="reaction ID" value="UER00198"/>
</dbReference>
<dbReference type="EC" id="3.1.3.3" evidence="4"/>
<keyword evidence="7" id="KW-0479">Metal-binding</keyword>
<evidence type="ECO:0000256" key="7">
    <source>
        <dbReference type="ARBA" id="ARBA00022723"/>
    </source>
</evidence>
<dbReference type="InterPro" id="IPR004469">
    <property type="entry name" value="PSP"/>
</dbReference>
<keyword evidence="8 15" id="KW-0378">Hydrolase</keyword>
<comment type="pathway">
    <text evidence="2">Amino-acid biosynthesis; L-serine biosynthesis; L-serine from 3-phospho-D-glycerate: step 3/3.</text>
</comment>
<dbReference type="NCBIfam" id="TIGR01488">
    <property type="entry name" value="HAD-SF-IB"/>
    <property type="match status" value="1"/>
</dbReference>
<evidence type="ECO:0000256" key="8">
    <source>
        <dbReference type="ARBA" id="ARBA00022801"/>
    </source>
</evidence>
<evidence type="ECO:0000256" key="12">
    <source>
        <dbReference type="ARBA" id="ARBA00048138"/>
    </source>
</evidence>
<reference evidence="15 16" key="1">
    <citation type="submission" date="2016-06" db="EMBL/GenBank/DDBJ databases">
        <authorList>
            <person name="Kjaerup R.B."/>
            <person name="Dalgaard T.S."/>
            <person name="Juul-Madsen H.R."/>
        </authorList>
    </citation>
    <scope>NUCLEOTIDE SEQUENCE [LARGE SCALE GENOMIC DNA]</scope>
    <source>
        <strain evidence="15 16">DSM 16361</strain>
    </source>
</reference>
<dbReference type="SFLD" id="SFLDF00029">
    <property type="entry name" value="phosphoserine_phosphatase"/>
    <property type="match status" value="1"/>
</dbReference>
<evidence type="ECO:0000256" key="1">
    <source>
        <dbReference type="ARBA" id="ARBA00001946"/>
    </source>
</evidence>
<dbReference type="GO" id="GO:0000287">
    <property type="term" value="F:magnesium ion binding"/>
    <property type="evidence" value="ECO:0007669"/>
    <property type="project" value="TreeGrafter"/>
</dbReference>
<dbReference type="EMBL" id="FLMQ01000057">
    <property type="protein sequence ID" value="SBP89670.1"/>
    <property type="molecule type" value="Genomic_DNA"/>
</dbReference>
<dbReference type="PANTHER" id="PTHR43344">
    <property type="entry name" value="PHOSPHOSERINE PHOSPHATASE"/>
    <property type="match status" value="1"/>
</dbReference>
<evidence type="ECO:0000256" key="5">
    <source>
        <dbReference type="ARBA" id="ARBA00015196"/>
    </source>
</evidence>
<evidence type="ECO:0000256" key="13">
    <source>
        <dbReference type="ARBA" id="ARBA00048523"/>
    </source>
</evidence>
<feature type="active site" description="Nucleophile" evidence="14">
    <location>
        <position position="107"/>
    </location>
</feature>
<evidence type="ECO:0000256" key="6">
    <source>
        <dbReference type="ARBA" id="ARBA00022605"/>
    </source>
</evidence>
<dbReference type="GO" id="GO:0005737">
    <property type="term" value="C:cytoplasm"/>
    <property type="evidence" value="ECO:0007669"/>
    <property type="project" value="TreeGrafter"/>
</dbReference>
<sequence length="309" mass="32552">MTSHSLLPIDTTPAMTSHHLVLQVPAASILSPDLVARISEHVQPLGLEKLPGASGDWGTHAVRLRDLGVDPHVARSFMPAIAAEHGVDWAVVPAGLRLADFKLLVLDMDSTLVAMETIDELGAASSRKAQIAAITEAAMRGEIADYAESLRRRLALLADTPESVLEDVYARMRLNPGAETLIATAKAHGLKVLLATGGFTWFAERLQRRLGLDFVAANTLRIEGGRLTGHVIGPIVDAEAKCQALLDACARIGCSPRQAIAIGDGANDLAMMGAAGLSVAYHAKPAVRDAAGAALNVCGLDGTLRLFED</sequence>
<dbReference type="NCBIfam" id="TIGR00338">
    <property type="entry name" value="serB"/>
    <property type="match status" value="1"/>
</dbReference>
<gene>
    <name evidence="15" type="ORF">THIARS_80194</name>
</gene>
<comment type="catalytic activity">
    <reaction evidence="12">
        <text>O-phospho-L-serine + H2O = L-serine + phosphate</text>
        <dbReference type="Rhea" id="RHEA:21208"/>
        <dbReference type="ChEBI" id="CHEBI:15377"/>
        <dbReference type="ChEBI" id="CHEBI:33384"/>
        <dbReference type="ChEBI" id="CHEBI:43474"/>
        <dbReference type="ChEBI" id="CHEBI:57524"/>
        <dbReference type="EC" id="3.1.3.3"/>
    </reaction>
</comment>
<dbReference type="Proteomes" id="UP000214566">
    <property type="component" value="Unassembled WGS sequence"/>
</dbReference>
<name>A0A238D913_THIDL</name>
<protein>
    <recommendedName>
        <fullName evidence="5">Phosphoserine phosphatase</fullName>
        <ecNumber evidence="4">3.1.3.3</ecNumber>
    </recommendedName>
    <alternativeName>
        <fullName evidence="11">O-phosphoserine phosphohydrolase</fullName>
    </alternativeName>
</protein>
<dbReference type="InterPro" id="IPR050582">
    <property type="entry name" value="HAD-like_SerB"/>
</dbReference>
<organism evidence="15 16">
    <name type="scientific">Thiomonas delicata</name>
    <name type="common">Thiomonas cuprina</name>
    <dbReference type="NCBI Taxonomy" id="364030"/>
    <lineage>
        <taxon>Bacteria</taxon>
        <taxon>Pseudomonadati</taxon>
        <taxon>Pseudomonadota</taxon>
        <taxon>Betaproteobacteria</taxon>
        <taxon>Burkholderiales</taxon>
        <taxon>Thiomonas</taxon>
    </lineage>
</organism>
<proteinExistence type="inferred from homology"/>
<keyword evidence="16" id="KW-1185">Reference proteome</keyword>
<dbReference type="PANTHER" id="PTHR43344:SF2">
    <property type="entry name" value="PHOSPHOSERINE PHOSPHATASE"/>
    <property type="match status" value="1"/>
</dbReference>
<dbReference type="CDD" id="cd07500">
    <property type="entry name" value="HAD_PSP"/>
    <property type="match status" value="1"/>
</dbReference>
<evidence type="ECO:0000256" key="2">
    <source>
        <dbReference type="ARBA" id="ARBA00005135"/>
    </source>
</evidence>
<dbReference type="InterPro" id="IPR036412">
    <property type="entry name" value="HAD-like_sf"/>
</dbReference>
<feature type="active site" description="Proton donor" evidence="14">
    <location>
        <position position="109"/>
    </location>
</feature>
<evidence type="ECO:0000256" key="14">
    <source>
        <dbReference type="PIRSR" id="PIRSR604469-1"/>
    </source>
</evidence>
<dbReference type="SFLD" id="SFLDS00003">
    <property type="entry name" value="Haloacid_Dehalogenase"/>
    <property type="match status" value="1"/>
</dbReference>
<dbReference type="InterPro" id="IPR023214">
    <property type="entry name" value="HAD_sf"/>
</dbReference>
<comment type="catalytic activity">
    <reaction evidence="13">
        <text>O-phospho-D-serine + H2O = D-serine + phosphate</text>
        <dbReference type="Rhea" id="RHEA:24873"/>
        <dbReference type="ChEBI" id="CHEBI:15377"/>
        <dbReference type="ChEBI" id="CHEBI:35247"/>
        <dbReference type="ChEBI" id="CHEBI:43474"/>
        <dbReference type="ChEBI" id="CHEBI:58680"/>
        <dbReference type="EC" id="3.1.3.3"/>
    </reaction>
</comment>
<dbReference type="SUPFAM" id="SSF56784">
    <property type="entry name" value="HAD-like"/>
    <property type="match status" value="1"/>
</dbReference>